<evidence type="ECO:0000313" key="2">
    <source>
        <dbReference type="Proteomes" id="UP000663193"/>
    </source>
</evidence>
<name>A0A7U2EY95_PHANO</name>
<proteinExistence type="predicted"/>
<dbReference type="VEuPathDB" id="FungiDB:JI435_406940"/>
<keyword evidence="2" id="KW-1185">Reference proteome</keyword>
<evidence type="ECO:0000313" key="1">
    <source>
        <dbReference type="EMBL" id="QRC95162.1"/>
    </source>
</evidence>
<organism evidence="1 2">
    <name type="scientific">Phaeosphaeria nodorum (strain SN15 / ATCC MYA-4574 / FGSC 10173)</name>
    <name type="common">Glume blotch fungus</name>
    <name type="synonym">Parastagonospora nodorum</name>
    <dbReference type="NCBI Taxonomy" id="321614"/>
    <lineage>
        <taxon>Eukaryota</taxon>
        <taxon>Fungi</taxon>
        <taxon>Dikarya</taxon>
        <taxon>Ascomycota</taxon>
        <taxon>Pezizomycotina</taxon>
        <taxon>Dothideomycetes</taxon>
        <taxon>Pleosporomycetidae</taxon>
        <taxon>Pleosporales</taxon>
        <taxon>Pleosporineae</taxon>
        <taxon>Phaeosphaeriaceae</taxon>
        <taxon>Parastagonospora</taxon>
    </lineage>
</organism>
<dbReference type="Proteomes" id="UP000663193">
    <property type="component" value="Chromosome 5"/>
</dbReference>
<dbReference type="AlphaFoldDB" id="A0A7U2EY95"/>
<gene>
    <name evidence="1" type="ORF">JI435_406940</name>
</gene>
<protein>
    <submittedName>
        <fullName evidence="1">Uncharacterized protein</fullName>
    </submittedName>
</protein>
<accession>A0A7U2EY95</accession>
<sequence>MTSPCSLLFYPSRPQEGSIPSPSWLEVQEVGDSTWIPLLGYLTTAVATDIHYPWTCQTSAALETETVHHLYPAIPRQRVLHRHLQRASSDWN</sequence>
<reference evidence="2" key="1">
    <citation type="journal article" date="2021" name="BMC Genomics">
        <title>Chromosome-level genome assembly and manually-curated proteome of model necrotroph Parastagonospora nodorum Sn15 reveals a genome-wide trove of candidate effector homologs, and redundancy of virulence-related functions within an accessory chromosome.</title>
        <authorList>
            <person name="Bertazzoni S."/>
            <person name="Jones D.A.B."/>
            <person name="Phan H.T."/>
            <person name="Tan K.-C."/>
            <person name="Hane J.K."/>
        </authorList>
    </citation>
    <scope>NUCLEOTIDE SEQUENCE [LARGE SCALE GENOMIC DNA]</scope>
    <source>
        <strain evidence="2">SN15 / ATCC MYA-4574 / FGSC 10173)</strain>
    </source>
</reference>
<dbReference type="EMBL" id="CP069027">
    <property type="protein sequence ID" value="QRC95162.1"/>
    <property type="molecule type" value="Genomic_DNA"/>
</dbReference>